<accession>A0ABN0RIL4</accession>
<organism evidence="1 2">
    <name type="scientific">Listeria floridensis FSL S10-1187</name>
    <dbReference type="NCBI Taxonomy" id="1265817"/>
    <lineage>
        <taxon>Bacteria</taxon>
        <taxon>Bacillati</taxon>
        <taxon>Bacillota</taxon>
        <taxon>Bacilli</taxon>
        <taxon>Bacillales</taxon>
        <taxon>Listeriaceae</taxon>
        <taxon>Listeria</taxon>
    </lineage>
</organism>
<keyword evidence="1" id="KW-0808">Transferase</keyword>
<dbReference type="GO" id="GO:0016740">
    <property type="term" value="F:transferase activity"/>
    <property type="evidence" value="ECO:0007669"/>
    <property type="project" value="UniProtKB-KW"/>
</dbReference>
<comment type="caution">
    <text evidence="1">The sequence shown here is derived from an EMBL/GenBank/DDBJ whole genome shotgun (WGS) entry which is preliminary data.</text>
</comment>
<sequence length="68" mass="7939">MTERAVFELTEAGLMLIEVAPGLDLERDILQHMAFRPLISESLMLMPSEIFRTERMNLDFNKQKSEVR</sequence>
<dbReference type="Gene3D" id="3.40.1080.10">
    <property type="entry name" value="Glutaconate Coenzyme A-transferase"/>
    <property type="match status" value="1"/>
</dbReference>
<gene>
    <name evidence="1" type="ORF">MFLO_00685</name>
</gene>
<dbReference type="InterPro" id="IPR037171">
    <property type="entry name" value="NagB/RpiA_transferase-like"/>
</dbReference>
<name>A0ABN0RIL4_9LIST</name>
<dbReference type="Proteomes" id="UP000019249">
    <property type="component" value="Unassembled WGS sequence"/>
</dbReference>
<dbReference type="SUPFAM" id="SSF100950">
    <property type="entry name" value="NagB/RpiA/CoA transferase-like"/>
    <property type="match status" value="1"/>
</dbReference>
<reference evidence="1 2" key="1">
    <citation type="journal article" date="2014" name="Int. J. Syst. Evol. Microbiol.">
        <title>Listeria floridensis sp. nov., Listeria aquatica sp. nov., Listeria cornellensis sp. nov., Listeria riparia sp. nov. and Listeria grandensis sp. nov., from agricultural and natural environments.</title>
        <authorList>
            <person name="den Bakker H.C."/>
            <person name="Warchocki S."/>
            <person name="Wright E.M."/>
            <person name="Allred A.F."/>
            <person name="Ahlstrom C."/>
            <person name="Manuel C.S."/>
            <person name="Stasiewicz M.J."/>
            <person name="Burrell A."/>
            <person name="Roof S."/>
            <person name="Strawn L."/>
            <person name="Fortes E.D."/>
            <person name="Nightingale K.K."/>
            <person name="Kephart D."/>
            <person name="Wiedmann M."/>
        </authorList>
    </citation>
    <scope>NUCLEOTIDE SEQUENCE [LARGE SCALE GENOMIC DNA]</scope>
    <source>
        <strain evidence="1 2">FSL S10-1187</strain>
    </source>
</reference>
<dbReference type="PANTHER" id="PTHR43293:SF1">
    <property type="entry name" value="ACETATE COA-TRANSFERASE YDIF"/>
    <property type="match status" value="1"/>
</dbReference>
<keyword evidence="2" id="KW-1185">Reference proteome</keyword>
<protein>
    <submittedName>
        <fullName evidence="1">Coenzyme A transferase</fullName>
    </submittedName>
</protein>
<dbReference type="PANTHER" id="PTHR43293">
    <property type="entry name" value="ACETATE COA-TRANSFERASE YDIF"/>
    <property type="match status" value="1"/>
</dbReference>
<proteinExistence type="predicted"/>
<evidence type="ECO:0000313" key="2">
    <source>
        <dbReference type="Proteomes" id="UP000019249"/>
    </source>
</evidence>
<evidence type="ECO:0000313" key="1">
    <source>
        <dbReference type="EMBL" id="EUJ33715.1"/>
    </source>
</evidence>
<dbReference type="RefSeq" id="WP_241433480.1">
    <property type="nucleotide sequence ID" value="NZ_AODF01000001.1"/>
</dbReference>
<dbReference type="EMBL" id="AODF01000001">
    <property type="protein sequence ID" value="EUJ33715.1"/>
    <property type="molecule type" value="Genomic_DNA"/>
</dbReference>